<dbReference type="AlphaFoldDB" id="A0AAG5DNC4"/>
<sequence length="57" mass="6360">MDNDYTICMRFGSRGHFFLSSKRKEIIPCVCCLMGGVRCGLLGKLCNGAGVVFRVWI</sequence>
<dbReference type="EnsemblMetazoa" id="ENSAATROPT013720">
    <property type="protein sequence ID" value="ENSAATROPP012495"/>
    <property type="gene ID" value="ENSAATROPG011135"/>
</dbReference>
<organism evidence="1 2">
    <name type="scientific">Anopheles atroparvus</name>
    <name type="common">European mosquito</name>
    <dbReference type="NCBI Taxonomy" id="41427"/>
    <lineage>
        <taxon>Eukaryota</taxon>
        <taxon>Metazoa</taxon>
        <taxon>Ecdysozoa</taxon>
        <taxon>Arthropoda</taxon>
        <taxon>Hexapoda</taxon>
        <taxon>Insecta</taxon>
        <taxon>Pterygota</taxon>
        <taxon>Neoptera</taxon>
        <taxon>Endopterygota</taxon>
        <taxon>Diptera</taxon>
        <taxon>Nematocera</taxon>
        <taxon>Culicoidea</taxon>
        <taxon>Culicidae</taxon>
        <taxon>Anophelinae</taxon>
        <taxon>Anopheles</taxon>
    </lineage>
</organism>
<reference evidence="1" key="1">
    <citation type="submission" date="2024-04" db="UniProtKB">
        <authorList>
            <consortium name="EnsemblMetazoa"/>
        </authorList>
    </citation>
    <scope>IDENTIFICATION</scope>
    <source>
        <strain evidence="1">EBRO</strain>
    </source>
</reference>
<proteinExistence type="predicted"/>
<evidence type="ECO:0000313" key="1">
    <source>
        <dbReference type="EnsemblMetazoa" id="ENSAATROPP012495"/>
    </source>
</evidence>
<protein>
    <submittedName>
        <fullName evidence="1">Uncharacterized protein</fullName>
    </submittedName>
</protein>
<keyword evidence="2" id="KW-1185">Reference proteome</keyword>
<accession>A0AAG5DNC4</accession>
<evidence type="ECO:0000313" key="2">
    <source>
        <dbReference type="Proteomes" id="UP000075880"/>
    </source>
</evidence>
<name>A0AAG5DNC4_ANOAO</name>
<dbReference type="Proteomes" id="UP000075880">
    <property type="component" value="Unassembled WGS sequence"/>
</dbReference>